<feature type="region of interest" description="Disordered" evidence="6">
    <location>
        <begin position="365"/>
        <end position="402"/>
    </location>
</feature>
<evidence type="ECO:0000259" key="8">
    <source>
        <dbReference type="Pfam" id="PF20946"/>
    </source>
</evidence>
<keyword evidence="3" id="KW-0677">Repeat</keyword>
<feature type="domain" description="WDHD1/CFT4 helical bundle" evidence="8">
    <location>
        <begin position="708"/>
        <end position="805"/>
    </location>
</feature>
<evidence type="ECO:0000313" key="11">
    <source>
        <dbReference type="Proteomes" id="UP000708208"/>
    </source>
</evidence>
<dbReference type="PROSITE" id="PS50294">
    <property type="entry name" value="WD_REPEATS_REGION"/>
    <property type="match status" value="2"/>
</dbReference>
<dbReference type="AlphaFoldDB" id="A0A8J2PDQ1"/>
<dbReference type="GO" id="GO:0000278">
    <property type="term" value="P:mitotic cell cycle"/>
    <property type="evidence" value="ECO:0007669"/>
    <property type="project" value="TreeGrafter"/>
</dbReference>
<evidence type="ECO:0008006" key="12">
    <source>
        <dbReference type="Google" id="ProtNLM"/>
    </source>
</evidence>
<evidence type="ECO:0000256" key="6">
    <source>
        <dbReference type="SAM" id="MobiDB-lite"/>
    </source>
</evidence>
<dbReference type="PANTHER" id="PTHR19932">
    <property type="entry name" value="WD REPEAT AND HMG-BOX DNA BINDING PROTEIN"/>
    <property type="match status" value="1"/>
</dbReference>
<sequence length="1087" mass="120447">MKKESRFAHCEGITDITFTANGEKIITAGGDGDIRVWNNFEDDDPISFSANDSCLGVVFAQDQVIVGTESNSVEAYEFPKGKFIENKLKFTGAANHVDISKDGKVLVAGSADTTLQIVAMDKSTPPVKVDAHSAPVLSVAVDPLKEFIVSSGCDGHVCIWSFDNPNQLVKKWTQVFPTSNDITTSPTLCRMAWHPLLGKQLAVPEKDKIKLYRRETWEEAQSLSSSKLTKFFSVVCFSNCGSYVGGGGTDGTVAVWDAFTYTLKAHIKEMNHITGMAFAPITNQLLCTDSNGRLLIIKEYTEAGADEGESQTQAEVDNSNDRNTEDNVFADGMDDLFDDDGENAFSISKIKADVGFVGDEYVGPSKAKKVLNNGPDADDNDDARSVSSMASSKLSRPAAPVPTFNPFTLPQKPFQPSSTPEHLDHRFMVWNNVGIIRSYSTEDEEFNEDAIDIEFHDATFHHAIHLRNQFDYTLGNMSTEVVALGCSKTTENNSKLLCLNFSSWDSSKEWLIDFPHGEEVTGIALGTGWVAAATTENRLRLFSVSGIQKFVYDFAGTIIAITGYENLLFVTYHNGVGIDGNQNIFYAVLKLTGNCSKLTTLITDAALPLTRHSTLSWIGFSDEGTPVFSDSKEVLKILNGRLWSPFCSMKDHLTGASDHFWVVGVSETSLHVRAVKCKGAKYPPTLPRPIIMMLESKIPLCEMDTEKSQLEDVMLQNLLLISTTKRMERKGFDVEESRDEADGKTKETLFKLFAMSCTHNRDLRASEYVAMMPAAHAMQLAMKYSSKLHRVALTDRLQVIGRRKLNNEEDENNDEFDDFEFTQVVTHTEHRHLHSDTEFGSSSTNGGIASLPKSIQPDVIVLQDNPLMKKQKEEIRSLINSSFRNPFRKEKDSPGTSLTRTSSFTASLNKSNSLVDEDSQAGVEILNTSASKGMSKIDVWRKPTEKQATLPEFNPKDPNRKSLTSGNKKKNVFEKKNNAKDGGKEAPKKQRTVFDMLGKKSNIVSKNETRSPINSNPASPMPASDSLSTTEDSVNLSKVNHADKDDKEQDSERPFKIITDKKRKRQEDVINGDADKKSRISDDSQDE</sequence>
<comment type="subcellular location">
    <subcellularLocation>
        <location evidence="1">Nucleus</location>
    </subcellularLocation>
</comment>
<dbReference type="Proteomes" id="UP000708208">
    <property type="component" value="Unassembled WGS sequence"/>
</dbReference>
<keyword evidence="4" id="KW-0539">Nucleus</keyword>
<organism evidence="10 11">
    <name type="scientific">Allacma fusca</name>
    <dbReference type="NCBI Taxonomy" id="39272"/>
    <lineage>
        <taxon>Eukaryota</taxon>
        <taxon>Metazoa</taxon>
        <taxon>Ecdysozoa</taxon>
        <taxon>Arthropoda</taxon>
        <taxon>Hexapoda</taxon>
        <taxon>Collembola</taxon>
        <taxon>Symphypleona</taxon>
        <taxon>Sminthuridae</taxon>
        <taxon>Allacma</taxon>
    </lineage>
</organism>
<feature type="compositionally biased region" description="Polar residues" evidence="6">
    <location>
        <begin position="1002"/>
        <end position="1018"/>
    </location>
</feature>
<dbReference type="InterPro" id="IPR048591">
    <property type="entry name" value="WDHD1/CFT4_hel"/>
</dbReference>
<evidence type="ECO:0000256" key="5">
    <source>
        <dbReference type="PROSITE-ProRule" id="PRU00221"/>
    </source>
</evidence>
<dbReference type="SMART" id="SM00320">
    <property type="entry name" value="WD40"/>
    <property type="match status" value="6"/>
</dbReference>
<dbReference type="InterPro" id="IPR057646">
    <property type="entry name" value="WD40_WDHD1_1st"/>
</dbReference>
<evidence type="ECO:0000259" key="7">
    <source>
        <dbReference type="Pfam" id="PF12341"/>
    </source>
</evidence>
<dbReference type="Pfam" id="PF20946">
    <property type="entry name" value="Ctf4_C"/>
    <property type="match status" value="1"/>
</dbReference>
<feature type="domain" description="WDHD1/CFT4 second beta-propeller" evidence="7">
    <location>
        <begin position="412"/>
        <end position="700"/>
    </location>
</feature>
<evidence type="ECO:0000256" key="4">
    <source>
        <dbReference type="ARBA" id="ARBA00023242"/>
    </source>
</evidence>
<feature type="region of interest" description="Disordered" evidence="6">
    <location>
        <begin position="885"/>
        <end position="904"/>
    </location>
</feature>
<feature type="domain" description="WDHD1 first WD40" evidence="9">
    <location>
        <begin position="6"/>
        <end position="295"/>
    </location>
</feature>
<evidence type="ECO:0000259" key="9">
    <source>
        <dbReference type="Pfam" id="PF24817"/>
    </source>
</evidence>
<feature type="compositionally biased region" description="Basic and acidic residues" evidence="6">
    <location>
        <begin position="1040"/>
        <end position="1087"/>
    </location>
</feature>
<dbReference type="Pfam" id="PF12341">
    <property type="entry name" value="Mcl1_mid"/>
    <property type="match status" value="1"/>
</dbReference>
<evidence type="ECO:0000256" key="1">
    <source>
        <dbReference type="ARBA" id="ARBA00004123"/>
    </source>
</evidence>
<feature type="region of interest" description="Disordered" evidence="6">
    <location>
        <begin position="945"/>
        <end position="1087"/>
    </location>
</feature>
<feature type="compositionally biased region" description="Polar residues" evidence="6">
    <location>
        <begin position="894"/>
        <end position="904"/>
    </location>
</feature>
<feature type="repeat" description="WD" evidence="5">
    <location>
        <begin position="129"/>
        <end position="170"/>
    </location>
</feature>
<dbReference type="PANTHER" id="PTHR19932:SF10">
    <property type="entry name" value="WD REPEAT AND HMG-BOX DNA-BINDING PROTEIN 1"/>
    <property type="match status" value="1"/>
</dbReference>
<dbReference type="GO" id="GO:0006261">
    <property type="term" value="P:DNA-templated DNA replication"/>
    <property type="evidence" value="ECO:0007669"/>
    <property type="project" value="TreeGrafter"/>
</dbReference>
<feature type="compositionally biased region" description="Polar residues" evidence="6">
    <location>
        <begin position="385"/>
        <end position="394"/>
    </location>
</feature>
<dbReference type="GO" id="GO:0043596">
    <property type="term" value="C:nuclear replication fork"/>
    <property type="evidence" value="ECO:0007669"/>
    <property type="project" value="TreeGrafter"/>
</dbReference>
<dbReference type="EMBL" id="CAJVCH010534910">
    <property type="protein sequence ID" value="CAG7825087.1"/>
    <property type="molecule type" value="Genomic_DNA"/>
</dbReference>
<evidence type="ECO:0000256" key="2">
    <source>
        <dbReference type="ARBA" id="ARBA00022574"/>
    </source>
</evidence>
<dbReference type="Pfam" id="PF24817">
    <property type="entry name" value="WD40_WDHD1_1st"/>
    <property type="match status" value="1"/>
</dbReference>
<feature type="region of interest" description="Disordered" evidence="6">
    <location>
        <begin position="305"/>
        <end position="333"/>
    </location>
</feature>
<keyword evidence="2 5" id="KW-0853">WD repeat</keyword>
<dbReference type="GO" id="GO:0003682">
    <property type="term" value="F:chromatin binding"/>
    <property type="evidence" value="ECO:0007669"/>
    <property type="project" value="TreeGrafter"/>
</dbReference>
<feature type="repeat" description="WD" evidence="5">
    <location>
        <begin position="6"/>
        <end position="38"/>
    </location>
</feature>
<dbReference type="InterPro" id="IPR001680">
    <property type="entry name" value="WD40_rpt"/>
</dbReference>
<keyword evidence="11" id="KW-1185">Reference proteome</keyword>
<dbReference type="InterPro" id="IPR022100">
    <property type="entry name" value="WDHD1/CFT4_beta-prop_2nd"/>
</dbReference>
<feature type="compositionally biased region" description="Basic and acidic residues" evidence="6">
    <location>
        <begin position="971"/>
        <end position="988"/>
    </location>
</feature>
<feature type="compositionally biased region" description="Polar residues" evidence="6">
    <location>
        <begin position="1025"/>
        <end position="1038"/>
    </location>
</feature>
<name>A0A8J2PDQ1_9HEXA</name>
<proteinExistence type="predicted"/>
<dbReference type="PROSITE" id="PS50082">
    <property type="entry name" value="WD_REPEATS_2"/>
    <property type="match status" value="2"/>
</dbReference>
<comment type="caution">
    <text evidence="10">The sequence shown here is derived from an EMBL/GenBank/DDBJ whole genome shotgun (WGS) entry which is preliminary data.</text>
</comment>
<dbReference type="GO" id="GO:0006281">
    <property type="term" value="P:DNA repair"/>
    <property type="evidence" value="ECO:0007669"/>
    <property type="project" value="TreeGrafter"/>
</dbReference>
<protein>
    <recommendedName>
        <fullName evidence="12">Minichromosome loss protein Mcl1 middle region domain-containing protein</fullName>
    </recommendedName>
</protein>
<dbReference type="OrthoDB" id="427368at2759"/>
<evidence type="ECO:0000313" key="10">
    <source>
        <dbReference type="EMBL" id="CAG7825087.1"/>
    </source>
</evidence>
<accession>A0A8J2PDQ1</accession>
<evidence type="ECO:0000256" key="3">
    <source>
        <dbReference type="ARBA" id="ARBA00022737"/>
    </source>
</evidence>
<reference evidence="10" key="1">
    <citation type="submission" date="2021-06" db="EMBL/GenBank/DDBJ databases">
        <authorList>
            <person name="Hodson N. C."/>
            <person name="Mongue J. A."/>
            <person name="Jaron S. K."/>
        </authorList>
    </citation>
    <scope>NUCLEOTIDE SEQUENCE</scope>
</reference>
<gene>
    <name evidence="10" type="ORF">AFUS01_LOCUS35212</name>
</gene>